<protein>
    <submittedName>
        <fullName evidence="1">Glutamyl-tRNA amidotransferase</fullName>
    </submittedName>
</protein>
<keyword evidence="2" id="KW-1185">Reference proteome</keyword>
<dbReference type="Pfam" id="PF09424">
    <property type="entry name" value="YqeY"/>
    <property type="match status" value="1"/>
</dbReference>
<proteinExistence type="predicted"/>
<dbReference type="GeneID" id="82535055"/>
<evidence type="ECO:0000313" key="2">
    <source>
        <dbReference type="Proteomes" id="UP000256650"/>
    </source>
</evidence>
<name>A0A3D8IEM2_9HELI</name>
<gene>
    <name evidence="1" type="ORF">CQA43_01975</name>
</gene>
<dbReference type="InterPro" id="IPR003789">
    <property type="entry name" value="Asn/Gln_tRNA_amidoTrase-B-like"/>
</dbReference>
<dbReference type="PANTHER" id="PTHR28055:SF1">
    <property type="entry name" value="ALTERED INHERITANCE OF MITOCHONDRIA PROTEIN 41, MITOCHONDRIAL"/>
    <property type="match status" value="1"/>
</dbReference>
<dbReference type="InterPro" id="IPR042184">
    <property type="entry name" value="YqeY/Aim41_N"/>
</dbReference>
<dbReference type="Gene3D" id="1.10.10.410">
    <property type="match status" value="1"/>
</dbReference>
<sequence length="149" mass="17222">MSSAIKERILNDIKSAMKENHKEKRDALRMLSSALKQIEVDERKVLEDKDVILILKKAYKQRAEAAEAYQKAGREDLYQKENFEMQMIMEYLPKQFNDEDLRKALEKILNELGIKSKKDMGKIMGVASKALGEVADGKRISEMLKNMLE</sequence>
<dbReference type="Proteomes" id="UP000256650">
    <property type="component" value="Unassembled WGS sequence"/>
</dbReference>
<dbReference type="EMBL" id="NXLS01000002">
    <property type="protein sequence ID" value="RDU63619.1"/>
    <property type="molecule type" value="Genomic_DNA"/>
</dbReference>
<dbReference type="PANTHER" id="PTHR28055">
    <property type="entry name" value="ALTERED INHERITANCE OF MITOCHONDRIA PROTEIN 41, MITOCHONDRIAL"/>
    <property type="match status" value="1"/>
</dbReference>
<dbReference type="InterPro" id="IPR019004">
    <property type="entry name" value="YqeY/Aim41"/>
</dbReference>
<dbReference type="GO" id="GO:0016884">
    <property type="term" value="F:carbon-nitrogen ligase activity, with glutamine as amido-N-donor"/>
    <property type="evidence" value="ECO:0007669"/>
    <property type="project" value="InterPro"/>
</dbReference>
<reference evidence="1 2" key="1">
    <citation type="submission" date="2018-04" db="EMBL/GenBank/DDBJ databases">
        <title>Novel Campyloabacter and Helicobacter Species and Strains.</title>
        <authorList>
            <person name="Mannion A.J."/>
            <person name="Shen Z."/>
            <person name="Fox J.G."/>
        </authorList>
    </citation>
    <scope>NUCLEOTIDE SEQUENCE [LARGE SCALE GENOMIC DNA]</scope>
    <source>
        <strain evidence="1 2">MIT 99-5101</strain>
    </source>
</reference>
<comment type="caution">
    <text evidence="1">The sequence shown here is derived from an EMBL/GenBank/DDBJ whole genome shotgun (WGS) entry which is preliminary data.</text>
</comment>
<dbReference type="OrthoDB" id="9788127at2"/>
<accession>A0A3D8IEM2</accession>
<dbReference type="AlphaFoldDB" id="A0A3D8IEM2"/>
<dbReference type="SUPFAM" id="SSF89095">
    <property type="entry name" value="GatB/YqeY motif"/>
    <property type="match status" value="1"/>
</dbReference>
<keyword evidence="1" id="KW-0808">Transferase</keyword>
<dbReference type="GO" id="GO:0016740">
    <property type="term" value="F:transferase activity"/>
    <property type="evidence" value="ECO:0007669"/>
    <property type="project" value="UniProtKB-KW"/>
</dbReference>
<dbReference type="InterPro" id="IPR023168">
    <property type="entry name" value="GatB_Yqey_C_2"/>
</dbReference>
<dbReference type="Gene3D" id="1.10.1510.10">
    <property type="entry name" value="Uncharacterised protein YqeY/AIM41 PF09424, N-terminal domain"/>
    <property type="match status" value="1"/>
</dbReference>
<dbReference type="RefSeq" id="WP_115550950.1">
    <property type="nucleotide sequence ID" value="NZ_CAONBV010000035.1"/>
</dbReference>
<evidence type="ECO:0000313" key="1">
    <source>
        <dbReference type="EMBL" id="RDU63619.1"/>
    </source>
</evidence>
<organism evidence="1 2">
    <name type="scientific">Helicobacter ganmani</name>
    <dbReference type="NCBI Taxonomy" id="60246"/>
    <lineage>
        <taxon>Bacteria</taxon>
        <taxon>Pseudomonadati</taxon>
        <taxon>Campylobacterota</taxon>
        <taxon>Epsilonproteobacteria</taxon>
        <taxon>Campylobacterales</taxon>
        <taxon>Helicobacteraceae</taxon>
        <taxon>Helicobacter</taxon>
    </lineage>
</organism>